<keyword evidence="4 9" id="KW-0997">Cell inner membrane</keyword>
<dbReference type="PANTHER" id="PTHR35011">
    <property type="entry name" value="2,3-DIKETO-L-GULONATE TRAP TRANSPORTER SMALL PERMEASE PROTEIN YIAM"/>
    <property type="match status" value="1"/>
</dbReference>
<keyword evidence="12" id="KW-1185">Reference proteome</keyword>
<keyword evidence="7 9" id="KW-0472">Membrane</keyword>
<dbReference type="InterPro" id="IPR007387">
    <property type="entry name" value="TRAP_DctQ"/>
</dbReference>
<dbReference type="GO" id="GO:0005886">
    <property type="term" value="C:plasma membrane"/>
    <property type="evidence" value="ECO:0007669"/>
    <property type="project" value="UniProtKB-SubCell"/>
</dbReference>
<dbReference type="GO" id="GO:0022857">
    <property type="term" value="F:transmembrane transporter activity"/>
    <property type="evidence" value="ECO:0007669"/>
    <property type="project" value="UniProtKB-UniRule"/>
</dbReference>
<reference evidence="11 12" key="1">
    <citation type="submission" date="2016-10" db="EMBL/GenBank/DDBJ databases">
        <authorList>
            <person name="de Groot N.N."/>
        </authorList>
    </citation>
    <scope>NUCLEOTIDE SEQUENCE [LARGE SCALE GENOMIC DNA]</scope>
    <source>
        <strain evidence="11 12">IPL20</strain>
    </source>
</reference>
<evidence type="ECO:0000256" key="3">
    <source>
        <dbReference type="ARBA" id="ARBA00022475"/>
    </source>
</evidence>
<comment type="function">
    <text evidence="9">Part of the tripartite ATP-independent periplasmic (TRAP) transport system.</text>
</comment>
<comment type="subcellular location">
    <subcellularLocation>
        <location evidence="1 9">Cell inner membrane</location>
        <topology evidence="1 9">Multi-pass membrane protein</topology>
    </subcellularLocation>
</comment>
<feature type="transmembrane region" description="Helical" evidence="9">
    <location>
        <begin position="48"/>
        <end position="65"/>
    </location>
</feature>
<evidence type="ECO:0000256" key="2">
    <source>
        <dbReference type="ARBA" id="ARBA00022448"/>
    </source>
</evidence>
<dbReference type="EMBL" id="FPCK01000004">
    <property type="protein sequence ID" value="SFV38650.1"/>
    <property type="molecule type" value="Genomic_DNA"/>
</dbReference>
<dbReference type="Proteomes" id="UP000199074">
    <property type="component" value="Unassembled WGS sequence"/>
</dbReference>
<feature type="transmembrane region" description="Helical" evidence="9">
    <location>
        <begin position="126"/>
        <end position="145"/>
    </location>
</feature>
<evidence type="ECO:0000256" key="1">
    <source>
        <dbReference type="ARBA" id="ARBA00004429"/>
    </source>
</evidence>
<evidence type="ECO:0000256" key="4">
    <source>
        <dbReference type="ARBA" id="ARBA00022519"/>
    </source>
</evidence>
<dbReference type="Pfam" id="PF04290">
    <property type="entry name" value="DctQ"/>
    <property type="match status" value="1"/>
</dbReference>
<dbReference type="PANTHER" id="PTHR35011:SF2">
    <property type="entry name" value="2,3-DIKETO-L-GULONATE TRAP TRANSPORTER SMALL PERMEASE PROTEIN YIAM"/>
    <property type="match status" value="1"/>
</dbReference>
<keyword evidence="2 9" id="KW-0813">Transport</keyword>
<dbReference type="InterPro" id="IPR055348">
    <property type="entry name" value="DctQ"/>
</dbReference>
<proteinExistence type="inferred from homology"/>
<accession>A0A1I7NVI2</accession>
<organism evidence="11 12">
    <name type="scientific">Devosia crocina</name>
    <dbReference type="NCBI Taxonomy" id="429728"/>
    <lineage>
        <taxon>Bacteria</taxon>
        <taxon>Pseudomonadati</taxon>
        <taxon>Pseudomonadota</taxon>
        <taxon>Alphaproteobacteria</taxon>
        <taxon>Hyphomicrobiales</taxon>
        <taxon>Devosiaceae</taxon>
        <taxon>Devosia</taxon>
    </lineage>
</organism>
<comment type="similarity">
    <text evidence="8 9">Belongs to the TRAP transporter small permease family.</text>
</comment>
<gene>
    <name evidence="11" type="ORF">SAMN05216456_3544</name>
</gene>
<name>A0A1I7NVI2_9HYPH</name>
<evidence type="ECO:0000256" key="7">
    <source>
        <dbReference type="ARBA" id="ARBA00023136"/>
    </source>
</evidence>
<feature type="transmembrane region" description="Helical" evidence="9">
    <location>
        <begin position="86"/>
        <end position="110"/>
    </location>
</feature>
<evidence type="ECO:0000256" key="5">
    <source>
        <dbReference type="ARBA" id="ARBA00022692"/>
    </source>
</evidence>
<dbReference type="RefSeq" id="WP_175528656.1">
    <property type="nucleotide sequence ID" value="NZ_FPCK01000004.1"/>
</dbReference>
<sequence>MLRVLDRLGAIIDDTLPGLLIGLVTAMITIDIVLRNFFRSTIPDGVEIATYAFVWMIFLGAAGASRTGSHFQVDFIDRIGARGPRIAARLIVEAFCCAVAAIMAVCSWQYTMRSWTRVSEGLEMPLGYFYMIFPISFGLMALAHVRRSVGFVTGRRQP</sequence>
<dbReference type="AlphaFoldDB" id="A0A1I7NVI2"/>
<evidence type="ECO:0000313" key="11">
    <source>
        <dbReference type="EMBL" id="SFV38650.1"/>
    </source>
</evidence>
<dbReference type="STRING" id="429728.SAMN05216456_3544"/>
<evidence type="ECO:0000259" key="10">
    <source>
        <dbReference type="Pfam" id="PF04290"/>
    </source>
</evidence>
<keyword evidence="3" id="KW-1003">Cell membrane</keyword>
<comment type="subunit">
    <text evidence="9">The complex comprises the extracytoplasmic solute receptor protein and the two transmembrane proteins.</text>
</comment>
<evidence type="ECO:0000256" key="8">
    <source>
        <dbReference type="ARBA" id="ARBA00038436"/>
    </source>
</evidence>
<keyword evidence="5 9" id="KW-0812">Transmembrane</keyword>
<dbReference type="GO" id="GO:0015740">
    <property type="term" value="P:C4-dicarboxylate transport"/>
    <property type="evidence" value="ECO:0007669"/>
    <property type="project" value="TreeGrafter"/>
</dbReference>
<evidence type="ECO:0000313" key="12">
    <source>
        <dbReference type="Proteomes" id="UP000199074"/>
    </source>
</evidence>
<evidence type="ECO:0000256" key="6">
    <source>
        <dbReference type="ARBA" id="ARBA00022989"/>
    </source>
</evidence>
<keyword evidence="6 9" id="KW-1133">Transmembrane helix</keyword>
<feature type="domain" description="Tripartite ATP-independent periplasmic transporters DctQ component" evidence="10">
    <location>
        <begin position="25"/>
        <end position="150"/>
    </location>
</feature>
<evidence type="ECO:0000256" key="9">
    <source>
        <dbReference type="RuleBase" id="RU369079"/>
    </source>
</evidence>
<feature type="transmembrane region" description="Helical" evidence="9">
    <location>
        <begin position="16"/>
        <end position="36"/>
    </location>
</feature>
<protein>
    <recommendedName>
        <fullName evidence="9">TRAP transporter small permease protein</fullName>
    </recommendedName>
</protein>